<feature type="binding site" evidence="9">
    <location>
        <begin position="37"/>
        <end position="38"/>
    </location>
    <ligand>
        <name>4-CDP-2-C-methyl-D-erythritol 2-phosphate</name>
        <dbReference type="ChEBI" id="CHEBI:57919"/>
    </ligand>
</feature>
<dbReference type="GO" id="GO:0019288">
    <property type="term" value="P:isopentenyl diphosphate biosynthetic process, methylerythritol 4-phosphate pathway"/>
    <property type="evidence" value="ECO:0007669"/>
    <property type="project" value="UniProtKB-UniRule"/>
</dbReference>
<dbReference type="Proteomes" id="UP000754644">
    <property type="component" value="Unassembled WGS sequence"/>
</dbReference>
<feature type="binding site" evidence="9">
    <location>
        <position position="10"/>
    </location>
    <ligand>
        <name>a divalent metal cation</name>
        <dbReference type="ChEBI" id="CHEBI:60240"/>
    </ligand>
</feature>
<sequence>MRIGSGFDAHRFGEEKAGHQIMLGGVAVPWHRTVLAHSDGDVLLHALCDAVLGAMALGDIGKHFPDTDPEYAGADSRQLLRACVAKIRQLGMYVVNVDMTLIAERPKVALYVQAMTETIASDLDIAADRVSVKATTTEKMGFIGREEGLAAQAVVLLAERSPAKVEP</sequence>
<comment type="caution">
    <text evidence="9">Lacks conserved residue(s) required for the propagation of feature annotation.</text>
</comment>
<dbReference type="PROSITE" id="PS01350">
    <property type="entry name" value="ISPF"/>
    <property type="match status" value="1"/>
</dbReference>
<dbReference type="HAMAP" id="MF_00107">
    <property type="entry name" value="IspF"/>
    <property type="match status" value="1"/>
</dbReference>
<evidence type="ECO:0000256" key="8">
    <source>
        <dbReference type="ARBA" id="ARBA00023239"/>
    </source>
</evidence>
<protein>
    <recommendedName>
        <fullName evidence="5 9">2-C-methyl-D-erythritol 2,4-cyclodiphosphate synthase</fullName>
        <shortName evidence="9">MECDP-synthase</shortName>
        <shortName evidence="9">MECPP-synthase</shortName>
        <shortName evidence="9">MECPS</shortName>
        <ecNumber evidence="5 9">4.6.1.12</ecNumber>
    </recommendedName>
</protein>
<dbReference type="SUPFAM" id="SSF69765">
    <property type="entry name" value="IpsF-like"/>
    <property type="match status" value="1"/>
</dbReference>
<evidence type="ECO:0000256" key="9">
    <source>
        <dbReference type="HAMAP-Rule" id="MF_00107"/>
    </source>
</evidence>
<dbReference type="InterPro" id="IPR020555">
    <property type="entry name" value="MECDP_synthase_CS"/>
</dbReference>
<accession>A0A973AA18</accession>
<dbReference type="GO" id="GO:0016114">
    <property type="term" value="P:terpenoid biosynthetic process"/>
    <property type="evidence" value="ECO:0007669"/>
    <property type="project" value="InterPro"/>
</dbReference>
<dbReference type="InterPro" id="IPR036571">
    <property type="entry name" value="MECDP_synthase_sf"/>
</dbReference>
<comment type="catalytic activity">
    <reaction evidence="1 9 10">
        <text>4-CDP-2-C-methyl-D-erythritol 2-phosphate = 2-C-methyl-D-erythritol 2,4-cyclic diphosphate + CMP</text>
        <dbReference type="Rhea" id="RHEA:23864"/>
        <dbReference type="ChEBI" id="CHEBI:57919"/>
        <dbReference type="ChEBI" id="CHEBI:58483"/>
        <dbReference type="ChEBI" id="CHEBI:60377"/>
        <dbReference type="EC" id="4.6.1.12"/>
    </reaction>
</comment>
<evidence type="ECO:0000256" key="7">
    <source>
        <dbReference type="ARBA" id="ARBA00023229"/>
    </source>
</evidence>
<keyword evidence="7 9" id="KW-0414">Isoprene biosynthesis</keyword>
<dbReference type="Pfam" id="PF02542">
    <property type="entry name" value="YgbB"/>
    <property type="match status" value="1"/>
</dbReference>
<feature type="domain" description="2-C-methyl-D-erythritol 2,4-cyclodiphosphate synthase" evidence="11">
    <location>
        <begin position="1"/>
        <end position="157"/>
    </location>
</feature>
<dbReference type="EC" id="4.6.1.12" evidence="5 9"/>
<comment type="caution">
    <text evidence="12">The sequence shown here is derived from an EMBL/GenBank/DDBJ whole genome shotgun (WGS) entry which is preliminary data.</text>
</comment>
<evidence type="ECO:0000313" key="13">
    <source>
        <dbReference type="Proteomes" id="UP000754644"/>
    </source>
</evidence>
<feature type="binding site" evidence="9">
    <location>
        <begin position="64"/>
        <end position="68"/>
    </location>
    <ligand>
        <name>4-CDP-2-C-methyl-D-erythritol 2-phosphate</name>
        <dbReference type="ChEBI" id="CHEBI:57919"/>
    </ligand>
</feature>
<feature type="binding site" evidence="9">
    <location>
        <position position="145"/>
    </location>
    <ligand>
        <name>4-CDP-2-C-methyl-D-erythritol 2-phosphate</name>
        <dbReference type="ChEBI" id="CHEBI:57919"/>
    </ligand>
</feature>
<name>A0A973AA18_9GAMM</name>
<feature type="binding site" evidence="9">
    <location>
        <begin position="135"/>
        <end position="138"/>
    </location>
    <ligand>
        <name>4-CDP-2-C-methyl-D-erythritol 2-phosphate</name>
        <dbReference type="ChEBI" id="CHEBI:57919"/>
    </ligand>
</feature>
<dbReference type="PANTHER" id="PTHR43181">
    <property type="entry name" value="2-C-METHYL-D-ERYTHRITOL 2,4-CYCLODIPHOSPHATE SYNTHASE, CHLOROPLASTIC"/>
    <property type="match status" value="1"/>
</dbReference>
<dbReference type="GO" id="GO:0046872">
    <property type="term" value="F:metal ion binding"/>
    <property type="evidence" value="ECO:0007669"/>
    <property type="project" value="UniProtKB-KW"/>
</dbReference>
<evidence type="ECO:0000256" key="1">
    <source>
        <dbReference type="ARBA" id="ARBA00000200"/>
    </source>
</evidence>
<evidence type="ECO:0000256" key="2">
    <source>
        <dbReference type="ARBA" id="ARBA00004709"/>
    </source>
</evidence>
<evidence type="ECO:0000256" key="10">
    <source>
        <dbReference type="RuleBase" id="RU004395"/>
    </source>
</evidence>
<comment type="similarity">
    <text evidence="3 9 10">Belongs to the IspF family.</text>
</comment>
<dbReference type="GO" id="GO:0008685">
    <property type="term" value="F:2-C-methyl-D-erythritol 2,4-cyclodiphosphate synthase activity"/>
    <property type="evidence" value="ECO:0007669"/>
    <property type="project" value="UniProtKB-UniRule"/>
</dbReference>
<feature type="site" description="Transition state stabilizer" evidence="9">
    <location>
        <position position="37"/>
    </location>
</feature>
<feature type="binding site" evidence="9">
    <location>
        <position position="142"/>
    </location>
    <ligand>
        <name>4-CDP-2-C-methyl-D-erythritol 2-phosphate</name>
        <dbReference type="ChEBI" id="CHEBI:57919"/>
    </ligand>
</feature>
<comment type="subunit">
    <text evidence="4 9">Homotrimer.</text>
</comment>
<reference evidence="12" key="1">
    <citation type="submission" date="2020-05" db="EMBL/GenBank/DDBJ databases">
        <title>Sulfur intermediates as new biogeochemical hubs in an aquatic model microbial ecosystem.</title>
        <authorList>
            <person name="Vigneron A."/>
        </authorList>
    </citation>
    <scope>NUCLEOTIDE SEQUENCE</scope>
    <source>
        <strain evidence="12">Bin.250</strain>
    </source>
</reference>
<feature type="site" description="Transition state stabilizer" evidence="9">
    <location>
        <position position="136"/>
    </location>
</feature>
<evidence type="ECO:0000256" key="3">
    <source>
        <dbReference type="ARBA" id="ARBA00008480"/>
    </source>
</evidence>
<dbReference type="NCBIfam" id="TIGR00151">
    <property type="entry name" value="ispF"/>
    <property type="match status" value="1"/>
</dbReference>
<feature type="binding site" evidence="9">
    <location>
        <begin position="59"/>
        <end position="61"/>
    </location>
    <ligand>
        <name>4-CDP-2-C-methyl-D-erythritol 2-phosphate</name>
        <dbReference type="ChEBI" id="CHEBI:57919"/>
    </ligand>
</feature>
<dbReference type="Gene3D" id="3.30.1330.50">
    <property type="entry name" value="2-C-methyl-D-erythritol 2,4-cyclodiphosphate synthase"/>
    <property type="match status" value="1"/>
</dbReference>
<dbReference type="PANTHER" id="PTHR43181:SF1">
    <property type="entry name" value="2-C-METHYL-D-ERYTHRITOL 2,4-CYCLODIPHOSPHATE SYNTHASE, CHLOROPLASTIC"/>
    <property type="match status" value="1"/>
</dbReference>
<evidence type="ECO:0000256" key="6">
    <source>
        <dbReference type="ARBA" id="ARBA00022723"/>
    </source>
</evidence>
<dbReference type="FunFam" id="3.30.1330.50:FF:000001">
    <property type="entry name" value="2-C-methyl-D-erythritol 2,4-cyclodiphosphate synthase"/>
    <property type="match status" value="1"/>
</dbReference>
<evidence type="ECO:0000256" key="4">
    <source>
        <dbReference type="ARBA" id="ARBA00011233"/>
    </source>
</evidence>
<evidence type="ECO:0000313" key="12">
    <source>
        <dbReference type="EMBL" id="NQV66810.1"/>
    </source>
</evidence>
<dbReference type="CDD" id="cd00554">
    <property type="entry name" value="MECDP_synthase"/>
    <property type="match status" value="1"/>
</dbReference>
<proteinExistence type="inferred from homology"/>
<dbReference type="AlphaFoldDB" id="A0A973AA18"/>
<keyword evidence="8 9" id="KW-0456">Lyase</keyword>
<dbReference type="EMBL" id="JABMOJ010000586">
    <property type="protein sequence ID" value="NQV66810.1"/>
    <property type="molecule type" value="Genomic_DNA"/>
</dbReference>
<feature type="binding site" evidence="9">
    <location>
        <position position="45"/>
    </location>
    <ligand>
        <name>a divalent metal cation</name>
        <dbReference type="ChEBI" id="CHEBI:60240"/>
    </ligand>
</feature>
<evidence type="ECO:0000259" key="11">
    <source>
        <dbReference type="Pfam" id="PF02542"/>
    </source>
</evidence>
<dbReference type="InterPro" id="IPR003526">
    <property type="entry name" value="MECDP_synthase"/>
</dbReference>
<comment type="cofactor">
    <cofactor evidence="9">
        <name>a divalent metal cation</name>
        <dbReference type="ChEBI" id="CHEBI:60240"/>
    </cofactor>
    <text evidence="9">Binds 1 divalent metal cation per subunit.</text>
</comment>
<feature type="binding site" evidence="9">
    <location>
        <begin position="8"/>
        <end position="10"/>
    </location>
    <ligand>
        <name>4-CDP-2-C-methyl-D-erythritol 2-phosphate</name>
        <dbReference type="ChEBI" id="CHEBI:57919"/>
    </ligand>
</feature>
<gene>
    <name evidence="9 12" type="primary">ispF</name>
    <name evidence="12" type="ORF">HQ497_15730</name>
</gene>
<evidence type="ECO:0000256" key="5">
    <source>
        <dbReference type="ARBA" id="ARBA00012579"/>
    </source>
</evidence>
<keyword evidence="6 9" id="KW-0479">Metal-binding</keyword>
<comment type="pathway">
    <text evidence="2 9">Isoprenoid biosynthesis; isopentenyl diphosphate biosynthesis via DXP pathway; isopentenyl diphosphate from 1-deoxy-D-xylulose 5-phosphate: step 4/6.</text>
</comment>
<organism evidence="12 13">
    <name type="scientific">SAR86 cluster bacterium</name>
    <dbReference type="NCBI Taxonomy" id="2030880"/>
    <lineage>
        <taxon>Bacteria</taxon>
        <taxon>Pseudomonadati</taxon>
        <taxon>Pseudomonadota</taxon>
        <taxon>Gammaproteobacteria</taxon>
        <taxon>SAR86 cluster</taxon>
    </lineage>
</organism>
<comment type="function">
    <text evidence="9">Involved in the biosynthesis of isopentenyl diphosphate (IPP) and dimethylallyl diphosphate (DMAPP), two major building blocks of isoprenoid compounds. Catalyzes the conversion of 4-diphosphocytidyl-2-C-methyl-D-erythritol 2-phosphate (CDP-ME2P) to 2-C-methyl-D-erythritol 2,4-cyclodiphosphate (ME-CPP) with a corresponding release of cytidine 5-monophosphate (CMP).</text>
</comment>
<feature type="binding site" evidence="9">
    <location>
        <position position="8"/>
    </location>
    <ligand>
        <name>a divalent metal cation</name>
        <dbReference type="ChEBI" id="CHEBI:60240"/>
    </ligand>
</feature>